<dbReference type="InterPro" id="IPR000652">
    <property type="entry name" value="Triosephosphate_isomerase"/>
</dbReference>
<protein>
    <recommendedName>
        <fullName evidence="3">Triosephosphate isomerase</fullName>
    </recommendedName>
</protein>
<comment type="caution">
    <text evidence="2">The sequence shown here is derived from an EMBL/GenBank/DDBJ whole genome shotgun (WGS) entry which is preliminary data.</text>
</comment>
<accession>X0W6I3</accession>
<dbReference type="CDD" id="cd00311">
    <property type="entry name" value="TIM"/>
    <property type="match status" value="1"/>
</dbReference>
<proteinExistence type="predicted"/>
<dbReference type="PANTHER" id="PTHR21139">
    <property type="entry name" value="TRIOSEPHOSPHATE ISOMERASE"/>
    <property type="match status" value="1"/>
</dbReference>
<dbReference type="InterPro" id="IPR020861">
    <property type="entry name" value="Triosephosphate_isomerase_AS"/>
</dbReference>
<name>X0W6I3_9ZZZZ</name>
<dbReference type="GO" id="GO:0019563">
    <property type="term" value="P:glycerol catabolic process"/>
    <property type="evidence" value="ECO:0007669"/>
    <property type="project" value="TreeGrafter"/>
</dbReference>
<evidence type="ECO:0000256" key="1">
    <source>
        <dbReference type="ARBA" id="ARBA00023235"/>
    </source>
</evidence>
<dbReference type="EMBL" id="BARS01027118">
    <property type="protein sequence ID" value="GAG08291.1"/>
    <property type="molecule type" value="Genomic_DNA"/>
</dbReference>
<evidence type="ECO:0008006" key="3">
    <source>
        <dbReference type="Google" id="ProtNLM"/>
    </source>
</evidence>
<dbReference type="Gene3D" id="3.20.20.70">
    <property type="entry name" value="Aldolase class I"/>
    <property type="match status" value="1"/>
</dbReference>
<keyword evidence="1" id="KW-0413">Isomerase</keyword>
<dbReference type="InterPro" id="IPR035990">
    <property type="entry name" value="TIM_sf"/>
</dbReference>
<organism evidence="2">
    <name type="scientific">marine sediment metagenome</name>
    <dbReference type="NCBI Taxonomy" id="412755"/>
    <lineage>
        <taxon>unclassified sequences</taxon>
        <taxon>metagenomes</taxon>
        <taxon>ecological metagenomes</taxon>
    </lineage>
</organism>
<dbReference type="InterPro" id="IPR013785">
    <property type="entry name" value="Aldolase_TIM"/>
</dbReference>
<dbReference type="GO" id="GO:0005829">
    <property type="term" value="C:cytosol"/>
    <property type="evidence" value="ECO:0007669"/>
    <property type="project" value="TreeGrafter"/>
</dbReference>
<dbReference type="PROSITE" id="PS51440">
    <property type="entry name" value="TIM_2"/>
    <property type="match status" value="1"/>
</dbReference>
<dbReference type="GO" id="GO:0046166">
    <property type="term" value="P:glyceraldehyde-3-phosphate biosynthetic process"/>
    <property type="evidence" value="ECO:0007669"/>
    <property type="project" value="TreeGrafter"/>
</dbReference>
<dbReference type="PROSITE" id="PS00171">
    <property type="entry name" value="TIM_1"/>
    <property type="match status" value="1"/>
</dbReference>
<dbReference type="AlphaFoldDB" id="X0W6I3"/>
<dbReference type="PANTHER" id="PTHR21139:SF42">
    <property type="entry name" value="TRIOSEPHOSPHATE ISOMERASE"/>
    <property type="match status" value="1"/>
</dbReference>
<dbReference type="Pfam" id="PF00121">
    <property type="entry name" value="TIM"/>
    <property type="match status" value="1"/>
</dbReference>
<dbReference type="GO" id="GO:0004807">
    <property type="term" value="F:triose-phosphate isomerase activity"/>
    <property type="evidence" value="ECO:0007669"/>
    <property type="project" value="InterPro"/>
</dbReference>
<feature type="non-terminal residue" evidence="2">
    <location>
        <position position="1"/>
    </location>
</feature>
<dbReference type="GO" id="GO:0006094">
    <property type="term" value="P:gluconeogenesis"/>
    <property type="evidence" value="ECO:0007669"/>
    <property type="project" value="TreeGrafter"/>
</dbReference>
<dbReference type="GO" id="GO:0006096">
    <property type="term" value="P:glycolytic process"/>
    <property type="evidence" value="ECO:0007669"/>
    <property type="project" value="TreeGrafter"/>
</dbReference>
<gene>
    <name evidence="2" type="ORF">S01H1_42631</name>
</gene>
<sequence length="146" mass="15498">ELVNKKVEATISGGLLPILCVGELIEERKANKTTEVVTRQIKIGLAGLSVEKVSAVTLAYEPVWAIGTGLTATPQQAQQMHALIRKLLREMYDSQLAEGIRILYGGSVKPANAASLMRQKDVDGLLVGGASLNADDFVAIIQAAVS</sequence>
<reference evidence="2" key="1">
    <citation type="journal article" date="2014" name="Front. Microbiol.">
        <title>High frequency of phylogenetically diverse reductive dehalogenase-homologous genes in deep subseafloor sedimentary metagenomes.</title>
        <authorList>
            <person name="Kawai M."/>
            <person name="Futagami T."/>
            <person name="Toyoda A."/>
            <person name="Takaki Y."/>
            <person name="Nishi S."/>
            <person name="Hori S."/>
            <person name="Arai W."/>
            <person name="Tsubouchi T."/>
            <person name="Morono Y."/>
            <person name="Uchiyama I."/>
            <person name="Ito T."/>
            <person name="Fujiyama A."/>
            <person name="Inagaki F."/>
            <person name="Takami H."/>
        </authorList>
    </citation>
    <scope>NUCLEOTIDE SEQUENCE</scope>
    <source>
        <strain evidence="2">Expedition CK06-06</strain>
    </source>
</reference>
<evidence type="ECO:0000313" key="2">
    <source>
        <dbReference type="EMBL" id="GAG08291.1"/>
    </source>
</evidence>
<dbReference type="SUPFAM" id="SSF51351">
    <property type="entry name" value="Triosephosphate isomerase (TIM)"/>
    <property type="match status" value="1"/>
</dbReference>